<comment type="caution">
    <text evidence="2">The sequence shown here is derived from an EMBL/GenBank/DDBJ whole genome shotgun (WGS) entry which is preliminary data.</text>
</comment>
<dbReference type="InterPro" id="IPR050834">
    <property type="entry name" value="Glycosyltransf_2"/>
</dbReference>
<dbReference type="Proteomes" id="UP000584642">
    <property type="component" value="Unassembled WGS sequence"/>
</dbReference>
<proteinExistence type="predicted"/>
<feature type="domain" description="Glycosyltransferase 2-like" evidence="1">
    <location>
        <begin position="10"/>
        <end position="179"/>
    </location>
</feature>
<keyword evidence="3" id="KW-1185">Reference proteome</keyword>
<dbReference type="PANTHER" id="PTHR43685">
    <property type="entry name" value="GLYCOSYLTRANSFERASE"/>
    <property type="match status" value="1"/>
</dbReference>
<dbReference type="Pfam" id="PF00535">
    <property type="entry name" value="Glycos_transf_2"/>
    <property type="match status" value="1"/>
</dbReference>
<dbReference type="PANTHER" id="PTHR43685:SF2">
    <property type="entry name" value="GLYCOSYLTRANSFERASE 2-LIKE DOMAIN-CONTAINING PROTEIN"/>
    <property type="match status" value="1"/>
</dbReference>
<accession>A0ABX2TKE3</accession>
<dbReference type="InterPro" id="IPR001173">
    <property type="entry name" value="Glyco_trans_2-like"/>
</dbReference>
<dbReference type="EMBL" id="JABFDB010000028">
    <property type="protein sequence ID" value="NYZ23554.1"/>
    <property type="molecule type" value="Genomic_DNA"/>
</dbReference>
<name>A0ABX2TKE3_9PROT</name>
<dbReference type="CDD" id="cd00761">
    <property type="entry name" value="Glyco_tranf_GTA_type"/>
    <property type="match status" value="1"/>
</dbReference>
<evidence type="ECO:0000313" key="2">
    <source>
        <dbReference type="EMBL" id="NYZ23554.1"/>
    </source>
</evidence>
<dbReference type="SUPFAM" id="SSF53448">
    <property type="entry name" value="Nucleotide-diphospho-sugar transferases"/>
    <property type="match status" value="1"/>
</dbReference>
<organism evidence="2 3">
    <name type="scientific">Azospirillum oleiclasticum</name>
    <dbReference type="NCBI Taxonomy" id="2735135"/>
    <lineage>
        <taxon>Bacteria</taxon>
        <taxon>Pseudomonadati</taxon>
        <taxon>Pseudomonadota</taxon>
        <taxon>Alphaproteobacteria</taxon>
        <taxon>Rhodospirillales</taxon>
        <taxon>Azospirillaceae</taxon>
        <taxon>Azospirillum</taxon>
    </lineage>
</organism>
<evidence type="ECO:0000259" key="1">
    <source>
        <dbReference type="Pfam" id="PF00535"/>
    </source>
</evidence>
<dbReference type="RefSeq" id="WP_180285330.1">
    <property type="nucleotide sequence ID" value="NZ_JABFDB010000028.1"/>
</dbReference>
<evidence type="ECO:0000313" key="3">
    <source>
        <dbReference type="Proteomes" id="UP000584642"/>
    </source>
</evidence>
<sequence length="340" mass="37909">MSERTPRVSLGLPVYNGERFLAACIESLLSQSFGDFELIVSDNASQDGTPDIAASYAARDGRVRLVRQEVNRGAAWNFNNACRLATGDHFKWVAHDDLCAPAFLERAVAVLDRDPSVVLCHAAWARIDEAGAIQEFEEPGADYDPPAAPDRFRNLIRMDQRRHTGVEIFGLMRRDALRRVNQPPLGPFAHGDRLTLAALTLFGRFHKVPEVLLLNRSHKGRSMLFDPRRTWRGRTRMGRLLGIGPIPPDEWFDPVWKDRIAFPEWRLLREYWRAIDPAPLTAAERLQCRLHVGAWAMGRAPKLGRDLLIAGEQALARVRGTAGAPCPAPLPPAGPPMGPS</sequence>
<dbReference type="Gene3D" id="3.90.550.10">
    <property type="entry name" value="Spore Coat Polysaccharide Biosynthesis Protein SpsA, Chain A"/>
    <property type="match status" value="1"/>
</dbReference>
<dbReference type="InterPro" id="IPR029044">
    <property type="entry name" value="Nucleotide-diphossugar_trans"/>
</dbReference>
<reference evidence="2 3" key="1">
    <citation type="submission" date="2020-05" db="EMBL/GenBank/DDBJ databases">
        <title>Azospirillum oleiclasticum sp. nov, a nitrogen-fixing and heavy crude oil-emulsifying bacterium isolated from the crude oil of Yumen Oilfield.</title>
        <authorList>
            <person name="Wu D."/>
            <person name="Cai M."/>
            <person name="Zhang X."/>
        </authorList>
    </citation>
    <scope>NUCLEOTIDE SEQUENCE [LARGE SCALE GENOMIC DNA]</scope>
    <source>
        <strain evidence="2 3">ROY-1-1-2</strain>
    </source>
</reference>
<gene>
    <name evidence="2" type="ORF">HND93_27960</name>
</gene>
<protein>
    <submittedName>
        <fullName evidence="2">Glycosyltransferase family 2 protein</fullName>
    </submittedName>
</protein>